<keyword evidence="2" id="KW-1185">Reference proteome</keyword>
<gene>
    <name evidence="1" type="ORF">IC612_07500</name>
</gene>
<dbReference type="AlphaFoldDB" id="A0A930YWM9"/>
<comment type="caution">
    <text evidence="1">The sequence shown here is derived from an EMBL/GenBank/DDBJ whole genome shotgun (WGS) entry which is preliminary data.</text>
</comment>
<accession>A0A930YWM9</accession>
<proteinExistence type="predicted"/>
<protein>
    <submittedName>
        <fullName evidence="1">DUF922 domain-containing protein</fullName>
    </submittedName>
</protein>
<dbReference type="Pfam" id="PF06037">
    <property type="entry name" value="DUF922"/>
    <property type="match status" value="1"/>
</dbReference>
<dbReference type="EMBL" id="JADKYY010000008">
    <property type="protein sequence ID" value="MBF5027641.1"/>
    <property type="molecule type" value="Genomic_DNA"/>
</dbReference>
<sequence length="164" mass="19067">MAPLFFSQTIPWKATQSIQWSHFRERGDLRQAAQSAVGMKGRSGKLASGRYFITVDAFFDPTRSYVHPKAKSSALLSHEQGHFDLAEVYARKIKKAALQRLRSLEDLKKGFKPLFDAYYAQYLKEQEKYDTKTRKGTHPSFQKAYELWIEKELMQLQHFKSTTP</sequence>
<evidence type="ECO:0000313" key="1">
    <source>
        <dbReference type="EMBL" id="MBF5027641.1"/>
    </source>
</evidence>
<name>A0A930YWM9_9FLAO</name>
<dbReference type="Proteomes" id="UP000694480">
    <property type="component" value="Unassembled WGS sequence"/>
</dbReference>
<dbReference type="InterPro" id="IPR010321">
    <property type="entry name" value="DUF922"/>
</dbReference>
<evidence type="ECO:0000313" key="2">
    <source>
        <dbReference type="Proteomes" id="UP000694480"/>
    </source>
</evidence>
<reference evidence="1" key="1">
    <citation type="submission" date="2020-11" db="EMBL/GenBank/DDBJ databases">
        <title>Genome seq and assembly of Planobacterium sp.</title>
        <authorList>
            <person name="Chhetri G."/>
        </authorList>
    </citation>
    <scope>NUCLEOTIDE SEQUENCE</scope>
    <source>
        <strain evidence="1">GCR5</strain>
    </source>
</reference>
<organism evidence="1 2">
    <name type="scientific">Planobacterium oryzisoli</name>
    <dbReference type="NCBI Taxonomy" id="2771435"/>
    <lineage>
        <taxon>Bacteria</taxon>
        <taxon>Pseudomonadati</taxon>
        <taxon>Bacteroidota</taxon>
        <taxon>Flavobacteriia</taxon>
        <taxon>Flavobacteriales</taxon>
        <taxon>Weeksellaceae</taxon>
        <taxon>Chryseobacterium group</taxon>
        <taxon>Chryseobacterium</taxon>
    </lineage>
</organism>